<dbReference type="Proteomes" id="UP000095401">
    <property type="component" value="Chromosome"/>
</dbReference>
<organism evidence="1 2">
    <name type="scientific">Acidihalobacter yilgarnensis</name>
    <dbReference type="NCBI Taxonomy" id="2819280"/>
    <lineage>
        <taxon>Bacteria</taxon>
        <taxon>Pseudomonadati</taxon>
        <taxon>Pseudomonadota</taxon>
        <taxon>Gammaproteobacteria</taxon>
        <taxon>Chromatiales</taxon>
        <taxon>Ectothiorhodospiraceae</taxon>
        <taxon>Acidihalobacter</taxon>
    </lineage>
</organism>
<keyword evidence="2" id="KW-1185">Reference proteome</keyword>
<dbReference type="AlphaFoldDB" id="A0A1D8IRQ2"/>
<proteinExistence type="predicted"/>
<dbReference type="EMBL" id="CP017415">
    <property type="protein sequence ID" value="AOU99075.1"/>
    <property type="molecule type" value="Genomic_DNA"/>
</dbReference>
<protein>
    <submittedName>
        <fullName evidence="1">Uncharacterized protein</fullName>
    </submittedName>
</protein>
<reference evidence="2" key="1">
    <citation type="submission" date="2016-09" db="EMBL/GenBank/DDBJ databases">
        <title>Acidihalobacter prosperus F5.</title>
        <authorList>
            <person name="Khaleque H.N."/>
            <person name="Ramsay J.P."/>
            <person name="Kaksonen A.H."/>
            <person name="Boxall N.J."/>
            <person name="Watkin E.L.J."/>
        </authorList>
    </citation>
    <scope>NUCLEOTIDE SEQUENCE [LARGE SCALE GENOMIC DNA]</scope>
    <source>
        <strain evidence="2">F5</strain>
    </source>
</reference>
<dbReference type="KEGG" id="aprs:BI364_15005"/>
<evidence type="ECO:0000313" key="2">
    <source>
        <dbReference type="Proteomes" id="UP000095401"/>
    </source>
</evidence>
<dbReference type="RefSeq" id="WP_070079428.1">
    <property type="nucleotide sequence ID" value="NZ_CP017415.1"/>
</dbReference>
<gene>
    <name evidence="1" type="ORF">BI364_15005</name>
</gene>
<name>A0A1D8IRQ2_9GAMM</name>
<evidence type="ECO:0000313" key="1">
    <source>
        <dbReference type="EMBL" id="AOU99075.1"/>
    </source>
</evidence>
<accession>A0A1D8IRQ2</accession>
<sequence>MKLNDHDHGDLVAIMRNKRAAMLIWSVYLEGDLHTQDPKLLELDKSKREDLQALLKCPGWFEVFGDGKRFKVSSAVRSEIGHNLQERVPGDLSEQEVIDQVILPLGQNYESWLSQDIVDRFSSQWSPAVSRFAR</sequence>